<dbReference type="PANTHER" id="PTHR43273:SF3">
    <property type="entry name" value="ANAEROBIC SULFATASE-MATURATING ENZYME HOMOLOG ASLB-RELATED"/>
    <property type="match status" value="1"/>
</dbReference>
<keyword evidence="3" id="KW-0949">S-adenosyl-L-methionine</keyword>
<evidence type="ECO:0000256" key="4">
    <source>
        <dbReference type="ARBA" id="ARBA00022723"/>
    </source>
</evidence>
<dbReference type="InterPro" id="IPR013785">
    <property type="entry name" value="Aldolase_TIM"/>
</dbReference>
<evidence type="ECO:0000256" key="3">
    <source>
        <dbReference type="ARBA" id="ARBA00022691"/>
    </source>
</evidence>
<evidence type="ECO:0000256" key="1">
    <source>
        <dbReference type="ARBA" id="ARBA00001966"/>
    </source>
</evidence>
<comment type="cofactor">
    <cofactor evidence="1">
        <name>[4Fe-4S] cluster</name>
        <dbReference type="ChEBI" id="CHEBI:49883"/>
    </cofactor>
</comment>
<keyword evidence="5" id="KW-0408">Iron</keyword>
<evidence type="ECO:0000256" key="7">
    <source>
        <dbReference type="ARBA" id="ARBA00023601"/>
    </source>
</evidence>
<dbReference type="Gene3D" id="3.20.20.70">
    <property type="entry name" value="Aldolase class I"/>
    <property type="match status" value="1"/>
</dbReference>
<proteinExistence type="inferred from homology"/>
<accession>A0A0G0WFX1</accession>
<dbReference type="CDD" id="cd01335">
    <property type="entry name" value="Radical_SAM"/>
    <property type="match status" value="1"/>
</dbReference>
<dbReference type="PROSITE" id="PS01305">
    <property type="entry name" value="MOAA_NIFB_PQQE"/>
    <property type="match status" value="1"/>
</dbReference>
<dbReference type="SUPFAM" id="SSF102114">
    <property type="entry name" value="Radical SAM enzymes"/>
    <property type="match status" value="1"/>
</dbReference>
<dbReference type="InterPro" id="IPR058240">
    <property type="entry name" value="rSAM_sf"/>
</dbReference>
<dbReference type="GO" id="GO:0046872">
    <property type="term" value="F:metal ion binding"/>
    <property type="evidence" value="ECO:0007669"/>
    <property type="project" value="UniProtKB-KW"/>
</dbReference>
<dbReference type="Pfam" id="PF04055">
    <property type="entry name" value="Radical_SAM"/>
    <property type="match status" value="1"/>
</dbReference>
<dbReference type="GO" id="GO:0051539">
    <property type="term" value="F:4 iron, 4 sulfur cluster binding"/>
    <property type="evidence" value="ECO:0007669"/>
    <property type="project" value="UniProtKB-KW"/>
</dbReference>
<evidence type="ECO:0000256" key="2">
    <source>
        <dbReference type="ARBA" id="ARBA00022485"/>
    </source>
</evidence>
<reference evidence="9 10" key="1">
    <citation type="journal article" date="2015" name="Nature">
        <title>rRNA introns, odd ribosomes, and small enigmatic genomes across a large radiation of phyla.</title>
        <authorList>
            <person name="Brown C.T."/>
            <person name="Hug L.A."/>
            <person name="Thomas B.C."/>
            <person name="Sharon I."/>
            <person name="Castelle C.J."/>
            <person name="Singh A."/>
            <person name="Wilkins M.J."/>
            <person name="Williams K.H."/>
            <person name="Banfield J.F."/>
        </authorList>
    </citation>
    <scope>NUCLEOTIDE SEQUENCE [LARGE SCALE GENOMIC DNA]</scope>
</reference>
<comment type="caution">
    <text evidence="9">The sequence shown here is derived from an EMBL/GenBank/DDBJ whole genome shotgun (WGS) entry which is preliminary data.</text>
</comment>
<feature type="domain" description="Radical SAM core" evidence="8">
    <location>
        <begin position="6"/>
        <end position="229"/>
    </location>
</feature>
<dbReference type="InterPro" id="IPR023867">
    <property type="entry name" value="Sulphatase_maturase_rSAM"/>
</dbReference>
<evidence type="ECO:0000259" key="8">
    <source>
        <dbReference type="PROSITE" id="PS51918"/>
    </source>
</evidence>
<keyword evidence="2" id="KW-0004">4Fe-4S</keyword>
<dbReference type="SFLD" id="SFLDG01072">
    <property type="entry name" value="dehydrogenase_like"/>
    <property type="match status" value="1"/>
</dbReference>
<name>A0A0G0WFX1_9BACT</name>
<dbReference type="InterPro" id="IPR007197">
    <property type="entry name" value="rSAM"/>
</dbReference>
<evidence type="ECO:0000256" key="6">
    <source>
        <dbReference type="ARBA" id="ARBA00023014"/>
    </source>
</evidence>
<dbReference type="GO" id="GO:0016491">
    <property type="term" value="F:oxidoreductase activity"/>
    <property type="evidence" value="ECO:0007669"/>
    <property type="project" value="InterPro"/>
</dbReference>
<dbReference type="SFLD" id="SFLDS00029">
    <property type="entry name" value="Radical_SAM"/>
    <property type="match status" value="1"/>
</dbReference>
<dbReference type="SFLD" id="SFLDG01384">
    <property type="entry name" value="thioether_bond_formation_requi"/>
    <property type="match status" value="1"/>
</dbReference>
<evidence type="ECO:0000313" key="10">
    <source>
        <dbReference type="Proteomes" id="UP000034601"/>
    </source>
</evidence>
<dbReference type="PANTHER" id="PTHR43273">
    <property type="entry name" value="ANAEROBIC SULFATASE-MATURATING ENZYME HOMOLOG ASLB-RELATED"/>
    <property type="match status" value="1"/>
</dbReference>
<organism evidence="9 10">
    <name type="scientific">Candidatus Daviesbacteria bacterium GW2011_GWA2_40_9</name>
    <dbReference type="NCBI Taxonomy" id="1618424"/>
    <lineage>
        <taxon>Bacteria</taxon>
        <taxon>Candidatus Daviesiibacteriota</taxon>
    </lineage>
</organism>
<keyword evidence="6" id="KW-0411">Iron-sulfur</keyword>
<dbReference type="EMBL" id="LCAB01000007">
    <property type="protein sequence ID" value="KKR83180.1"/>
    <property type="molecule type" value="Genomic_DNA"/>
</dbReference>
<dbReference type="InterPro" id="IPR000385">
    <property type="entry name" value="MoaA_NifB_PqqE_Fe-S-bd_CS"/>
</dbReference>
<dbReference type="PROSITE" id="PS51918">
    <property type="entry name" value="RADICAL_SAM"/>
    <property type="match status" value="1"/>
</dbReference>
<protein>
    <submittedName>
        <fullName evidence="9">Radical SAM domain protein</fullName>
    </submittedName>
</protein>
<dbReference type="SFLD" id="SFLDG01067">
    <property type="entry name" value="SPASM/twitch_domain_containing"/>
    <property type="match status" value="1"/>
</dbReference>
<dbReference type="InterPro" id="IPR023885">
    <property type="entry name" value="4Fe4S-binding_SPASM_dom"/>
</dbReference>
<dbReference type="SFLD" id="SFLDG01386">
    <property type="entry name" value="main_SPASM_domain-containing"/>
    <property type="match status" value="1"/>
</dbReference>
<gene>
    <name evidence="9" type="ORF">UU29_C0007G0050</name>
</gene>
<dbReference type="Pfam" id="PF13186">
    <property type="entry name" value="SPASM"/>
    <property type="match status" value="1"/>
</dbReference>
<sequence length="373" mass="42202">MVESYTDTPISLSPVIKAVSGGCNLRCNYCFYSGNQPEIKRMSVDTLEALTKHLLESPSKHFNFIWHGGEPMLLGIEFYEKALEAQTRYKRSDQDIRNSLQTNATLINQGWVDFFKRNSFGVGVSIDGPAELHDLVRVQTDGRGSYDQVVSGINQLKAANISFGGIAVVNRITVNHPETMFAFIKDGGIPMALNRCNANTDDPEEVRKLAVGPAEYNAFLLKIFDLWINENNPAIKIRPLDELVRATLGYHTESCSFLGQCERYFTVDFNGDVYPCDEFLNDRYLLGNIKRQAVNELWQGGDFRRYYLGRRGVIINCEGCEWMDVCNGGCIRDWEGSKGMFNPKEISFCEAKRSLFQTIKLRLSELGYTRGII</sequence>
<dbReference type="Proteomes" id="UP000034601">
    <property type="component" value="Unassembled WGS sequence"/>
</dbReference>
<comment type="similarity">
    <text evidence="7">Belongs to the radical SAM superfamily. Anaerobic sulfatase-maturating enzyme family.</text>
</comment>
<dbReference type="NCBIfam" id="TIGR04085">
    <property type="entry name" value="rSAM_more_4Fe4S"/>
    <property type="match status" value="1"/>
</dbReference>
<evidence type="ECO:0000256" key="5">
    <source>
        <dbReference type="ARBA" id="ARBA00023004"/>
    </source>
</evidence>
<evidence type="ECO:0000313" key="9">
    <source>
        <dbReference type="EMBL" id="KKR83180.1"/>
    </source>
</evidence>
<keyword evidence="4" id="KW-0479">Metal-binding</keyword>
<dbReference type="AlphaFoldDB" id="A0A0G0WFX1"/>